<feature type="domain" description="Kazal-like" evidence="7">
    <location>
        <begin position="1"/>
        <end position="44"/>
    </location>
</feature>
<dbReference type="PROSITE" id="PS00282">
    <property type="entry name" value="KAZAL_1"/>
    <property type="match status" value="1"/>
</dbReference>
<name>K7GB93_PELSI</name>
<dbReference type="InterPro" id="IPR001239">
    <property type="entry name" value="Prot_inh_Kazal-m"/>
</dbReference>
<reference evidence="9" key="2">
    <citation type="journal article" date="2013" name="Nat. Genet.">
        <title>The draft genomes of soft-shell turtle and green sea turtle yield insights into the development and evolution of the turtle-specific body plan.</title>
        <authorList>
            <person name="Wang Z."/>
            <person name="Pascual-Anaya J."/>
            <person name="Zadissa A."/>
            <person name="Li W."/>
            <person name="Niimura Y."/>
            <person name="Huang Z."/>
            <person name="Li C."/>
            <person name="White S."/>
            <person name="Xiong Z."/>
            <person name="Fang D."/>
            <person name="Wang B."/>
            <person name="Ming Y."/>
            <person name="Chen Y."/>
            <person name="Zheng Y."/>
            <person name="Kuraku S."/>
            <person name="Pignatelli M."/>
            <person name="Herrero J."/>
            <person name="Beal K."/>
            <person name="Nozawa M."/>
            <person name="Li Q."/>
            <person name="Wang J."/>
            <person name="Zhang H."/>
            <person name="Yu L."/>
            <person name="Shigenobu S."/>
            <person name="Wang J."/>
            <person name="Liu J."/>
            <person name="Flicek P."/>
            <person name="Searle S."/>
            <person name="Wang J."/>
            <person name="Kuratani S."/>
            <person name="Yin Y."/>
            <person name="Aken B."/>
            <person name="Zhang G."/>
            <person name="Irie N."/>
        </authorList>
    </citation>
    <scope>NUCLEOTIDE SEQUENCE [LARGE SCALE GENOMIC DNA]</scope>
    <source>
        <strain evidence="9">Daiwa-1</strain>
    </source>
</reference>
<evidence type="ECO:0000256" key="6">
    <source>
        <dbReference type="ARBA" id="ARBA00023157"/>
    </source>
</evidence>
<keyword evidence="9" id="KW-1185">Reference proteome</keyword>
<dbReference type="PANTHER" id="PTHR21312:SF28">
    <property type="entry name" value="OVOINHIBITOR-RELATED"/>
    <property type="match status" value="1"/>
</dbReference>
<keyword evidence="3" id="KW-0646">Protease inhibitor</keyword>
<dbReference type="Proteomes" id="UP000007267">
    <property type="component" value="Unassembled WGS sequence"/>
</dbReference>
<dbReference type="GO" id="GO:0005576">
    <property type="term" value="C:extracellular region"/>
    <property type="evidence" value="ECO:0007669"/>
    <property type="project" value="UniProtKB-SubCell"/>
</dbReference>
<dbReference type="Ensembl" id="ENSPSIT00000017633.1">
    <property type="protein sequence ID" value="ENSPSIP00000017554.1"/>
    <property type="gene ID" value="ENSPSIG00000015611.1"/>
</dbReference>
<dbReference type="Gene3D" id="3.30.60.30">
    <property type="match status" value="2"/>
</dbReference>
<organism evidence="8 9">
    <name type="scientific">Pelodiscus sinensis</name>
    <name type="common">Chinese softshell turtle</name>
    <name type="synonym">Trionyx sinensis</name>
    <dbReference type="NCBI Taxonomy" id="13735"/>
    <lineage>
        <taxon>Eukaryota</taxon>
        <taxon>Metazoa</taxon>
        <taxon>Chordata</taxon>
        <taxon>Craniata</taxon>
        <taxon>Vertebrata</taxon>
        <taxon>Euteleostomi</taxon>
        <taxon>Archelosauria</taxon>
        <taxon>Testudinata</taxon>
        <taxon>Testudines</taxon>
        <taxon>Cryptodira</taxon>
        <taxon>Trionychia</taxon>
        <taxon>Trionychidae</taxon>
        <taxon>Pelodiscus</taxon>
    </lineage>
</organism>
<dbReference type="InterPro" id="IPR036058">
    <property type="entry name" value="Kazal_dom_sf"/>
</dbReference>
<sequence length="102" mass="11148">MCTMEYKPVCGTDGKTYSNKCVFCAAVFKQLGSLCFEHDGECQMLLAALGFCSEYTAPPTACQEIYKPVCGTDGNTYSNKCTFCIAVFEQLGSLCFEHDGEC</sequence>
<reference evidence="9" key="1">
    <citation type="submission" date="2011-10" db="EMBL/GenBank/DDBJ databases">
        <authorList>
            <consortium name="Soft-shell Turtle Genome Consortium"/>
        </authorList>
    </citation>
    <scope>NUCLEOTIDE SEQUENCE [LARGE SCALE GENOMIC DNA]</scope>
    <source>
        <strain evidence="9">Daiwa-1</strain>
    </source>
</reference>
<dbReference type="OMA" id="YSAICTM"/>
<dbReference type="AlphaFoldDB" id="K7GB93"/>
<dbReference type="PANTHER" id="PTHR21312">
    <property type="entry name" value="SERINE PROTEASE INHIBITOR"/>
    <property type="match status" value="1"/>
</dbReference>
<dbReference type="FunFam" id="3.30.60.30:FF:000037">
    <property type="entry name" value="Ovomucoid"/>
    <property type="match status" value="2"/>
</dbReference>
<proteinExistence type="predicted"/>
<keyword evidence="6" id="KW-1015">Disulfide bond</keyword>
<evidence type="ECO:0000313" key="8">
    <source>
        <dbReference type="Ensembl" id="ENSPSIP00000017554.1"/>
    </source>
</evidence>
<dbReference type="SMART" id="SM00280">
    <property type="entry name" value="KAZAL"/>
    <property type="match status" value="2"/>
</dbReference>
<dbReference type="EMBL" id="AGCU01162278">
    <property type="status" value="NOT_ANNOTATED_CDS"/>
    <property type="molecule type" value="Genomic_DNA"/>
</dbReference>
<dbReference type="SUPFAM" id="SSF100895">
    <property type="entry name" value="Kazal-type serine protease inhibitors"/>
    <property type="match status" value="2"/>
</dbReference>
<evidence type="ECO:0000313" key="9">
    <source>
        <dbReference type="Proteomes" id="UP000007267"/>
    </source>
</evidence>
<keyword evidence="5" id="KW-0722">Serine protease inhibitor</keyword>
<dbReference type="HOGENOM" id="CLU_087965_2_1_1"/>
<dbReference type="GeneTree" id="ENSGT01130000278565"/>
<evidence type="ECO:0000259" key="7">
    <source>
        <dbReference type="PROSITE" id="PS51465"/>
    </source>
</evidence>
<reference evidence="8" key="3">
    <citation type="submission" date="2025-08" db="UniProtKB">
        <authorList>
            <consortium name="Ensembl"/>
        </authorList>
    </citation>
    <scope>IDENTIFICATION</scope>
</reference>
<dbReference type="PRINTS" id="PR00290">
    <property type="entry name" value="KAZALINHBTR"/>
</dbReference>
<evidence type="ECO:0000256" key="1">
    <source>
        <dbReference type="ARBA" id="ARBA00004613"/>
    </source>
</evidence>
<comment type="subcellular location">
    <subcellularLocation>
        <location evidence="1">Secreted</location>
    </subcellularLocation>
</comment>
<dbReference type="InterPro" id="IPR002350">
    <property type="entry name" value="Kazal_dom"/>
</dbReference>
<dbReference type="PROSITE" id="PS51465">
    <property type="entry name" value="KAZAL_2"/>
    <property type="match status" value="2"/>
</dbReference>
<dbReference type="EMBL" id="AGCU01162279">
    <property type="status" value="NOT_ANNOTATED_CDS"/>
    <property type="molecule type" value="Genomic_DNA"/>
</dbReference>
<dbReference type="eggNOG" id="KOG3649">
    <property type="taxonomic scope" value="Eukaryota"/>
</dbReference>
<protein>
    <recommendedName>
        <fullName evidence="7">Kazal-like domain-containing protein</fullName>
    </recommendedName>
</protein>
<evidence type="ECO:0000256" key="3">
    <source>
        <dbReference type="ARBA" id="ARBA00022690"/>
    </source>
</evidence>
<keyword evidence="2" id="KW-0964">Secreted</keyword>
<evidence type="ECO:0000256" key="5">
    <source>
        <dbReference type="ARBA" id="ARBA00022900"/>
    </source>
</evidence>
<evidence type="ECO:0000256" key="2">
    <source>
        <dbReference type="ARBA" id="ARBA00022525"/>
    </source>
</evidence>
<feature type="domain" description="Kazal-like" evidence="7">
    <location>
        <begin position="46"/>
        <end position="102"/>
    </location>
</feature>
<dbReference type="Pfam" id="PF00050">
    <property type="entry name" value="Kazal_1"/>
    <property type="match status" value="2"/>
</dbReference>
<keyword evidence="4" id="KW-0677">Repeat</keyword>
<dbReference type="GO" id="GO:0004867">
    <property type="term" value="F:serine-type endopeptidase inhibitor activity"/>
    <property type="evidence" value="ECO:0007669"/>
    <property type="project" value="UniProtKB-KW"/>
</dbReference>
<reference evidence="8" key="4">
    <citation type="submission" date="2025-09" db="UniProtKB">
        <authorList>
            <consortium name="Ensembl"/>
        </authorList>
    </citation>
    <scope>IDENTIFICATION</scope>
</reference>
<evidence type="ECO:0000256" key="4">
    <source>
        <dbReference type="ARBA" id="ARBA00022737"/>
    </source>
</evidence>
<accession>K7GB93</accession>